<proteinExistence type="predicted"/>
<evidence type="ECO:0000313" key="4">
    <source>
        <dbReference type="Proteomes" id="UP000280960"/>
    </source>
</evidence>
<dbReference type="NCBIfam" id="TIGR02175">
    <property type="entry name" value="PorC_KorC"/>
    <property type="match status" value="1"/>
</dbReference>
<gene>
    <name evidence="3" type="ORF">D2962_05350</name>
</gene>
<evidence type="ECO:0000313" key="3">
    <source>
        <dbReference type="EMBL" id="AYO30116.1"/>
    </source>
</evidence>
<dbReference type="InterPro" id="IPR011894">
    <property type="entry name" value="PorC_KorC"/>
</dbReference>
<dbReference type="PANTHER" id="PTHR42730:SF1">
    <property type="entry name" value="2-OXOGLUTARATE SYNTHASE SUBUNIT KORC"/>
    <property type="match status" value="1"/>
</dbReference>
<name>A0A3G2R3V0_9FIRM</name>
<sequence length="183" mass="19775">MKLEVIMAGFGGQGIMLMGEILAHSAMMEGKEVSWIPSYGPEMRGGTANCMVVISDKRIPSPIISSPDVLVAMNKPSMEKFSPMVKPGGLIILNKAMIDVKSTRRDVEVLEVDAGGIADELGNMKVANMVALGAVVGKTGIVDRKTVLSSIDYFLPPHRKSMYEINEKAFMKGMEIMVEATPN</sequence>
<dbReference type="Gene3D" id="3.40.920.10">
    <property type="entry name" value="Pyruvate-ferredoxin oxidoreductase, PFOR, domain III"/>
    <property type="match status" value="1"/>
</dbReference>
<dbReference type="InterPro" id="IPR019752">
    <property type="entry name" value="Pyrv/ketoisovalerate_OxRed_cat"/>
</dbReference>
<dbReference type="PANTHER" id="PTHR42730">
    <property type="entry name" value="2-OXOGLUTARATE SYNTHASE SUBUNIT KORC"/>
    <property type="match status" value="1"/>
</dbReference>
<dbReference type="KEGG" id="bacg:D2962_05350"/>
<evidence type="ECO:0000256" key="1">
    <source>
        <dbReference type="ARBA" id="ARBA00023002"/>
    </source>
</evidence>
<dbReference type="Proteomes" id="UP000280960">
    <property type="component" value="Chromosome"/>
</dbReference>
<accession>A0A3G2R3V0</accession>
<dbReference type="InterPro" id="IPR052554">
    <property type="entry name" value="2-oxoglutarate_synth_KorC"/>
</dbReference>
<evidence type="ECO:0000259" key="2">
    <source>
        <dbReference type="Pfam" id="PF01558"/>
    </source>
</evidence>
<dbReference type="GO" id="GO:0016625">
    <property type="term" value="F:oxidoreductase activity, acting on the aldehyde or oxo group of donors, iron-sulfur protein as acceptor"/>
    <property type="evidence" value="ECO:0007669"/>
    <property type="project" value="InterPro"/>
</dbReference>
<dbReference type="AlphaFoldDB" id="A0A3G2R3V0"/>
<keyword evidence="1" id="KW-0560">Oxidoreductase</keyword>
<feature type="domain" description="Pyruvate/ketoisovalerate oxidoreductase catalytic" evidence="2">
    <location>
        <begin position="11"/>
        <end position="175"/>
    </location>
</feature>
<dbReference type="EMBL" id="CP033169">
    <property type="protein sequence ID" value="AYO30116.1"/>
    <property type="molecule type" value="Genomic_DNA"/>
</dbReference>
<organism evidence="3 4">
    <name type="scientific">Biomaibacter acetigenes</name>
    <dbReference type="NCBI Taxonomy" id="2316383"/>
    <lineage>
        <taxon>Bacteria</taxon>
        <taxon>Bacillati</taxon>
        <taxon>Bacillota</taxon>
        <taxon>Clostridia</taxon>
        <taxon>Thermosediminibacterales</taxon>
        <taxon>Tepidanaerobacteraceae</taxon>
        <taxon>Biomaibacter</taxon>
    </lineage>
</organism>
<dbReference type="Pfam" id="PF01558">
    <property type="entry name" value="POR"/>
    <property type="match status" value="1"/>
</dbReference>
<dbReference type="InterPro" id="IPR002869">
    <property type="entry name" value="Pyrv_flavodox_OxRed_cen"/>
</dbReference>
<protein>
    <submittedName>
        <fullName evidence="3">2-oxoacid:ferredoxin oxidoreductase subunit gamma</fullName>
    </submittedName>
</protein>
<keyword evidence="4" id="KW-1185">Reference proteome</keyword>
<dbReference type="SUPFAM" id="SSF53323">
    <property type="entry name" value="Pyruvate-ferredoxin oxidoreductase, PFOR, domain III"/>
    <property type="match status" value="1"/>
</dbReference>
<reference evidence="3 4" key="1">
    <citation type="submission" date="2018-10" db="EMBL/GenBank/DDBJ databases">
        <authorList>
            <person name="Zhang X."/>
        </authorList>
    </citation>
    <scope>NUCLEOTIDE SEQUENCE [LARGE SCALE GENOMIC DNA]</scope>
    <source>
        <strain evidence="3 4">SK-G1</strain>
    </source>
</reference>
<dbReference type="RefSeq" id="WP_122014378.1">
    <property type="nucleotide sequence ID" value="NZ_CP033169.1"/>
</dbReference>